<evidence type="ECO:0000256" key="1">
    <source>
        <dbReference type="SAM" id="MobiDB-lite"/>
    </source>
</evidence>
<name>A0A1V4EXT2_9BACL</name>
<sequence length="202" mass="22976">MRAGKDEGWDKKVERLNLTGVNKHKAPDALSNLSAVLIDRDGVRIDNAAIHGKSKVERGITWVTDTDDIPEPQRIALVWVTLHREILGLGIHGLAASIFYVDSEAGLGYKNLADQVNKMDSAVKGKIQLDMLTEAEMKQLGAFLMAQREELWVNASEAVWANWLTEEQYKPMKLMRIEAEKDRERIRREAERERSEGMNEHK</sequence>
<dbReference type="Proteomes" id="UP000190229">
    <property type="component" value="Unassembled WGS sequence"/>
</dbReference>
<feature type="region of interest" description="Disordered" evidence="1">
    <location>
        <begin position="182"/>
        <end position="202"/>
    </location>
</feature>
<dbReference type="Pfam" id="PF08741">
    <property type="entry name" value="YwhD"/>
    <property type="match status" value="1"/>
</dbReference>
<protein>
    <recommendedName>
        <fullName evidence="4">YwhD family protein</fullName>
    </recommendedName>
</protein>
<keyword evidence="3" id="KW-1185">Reference proteome</keyword>
<accession>A0A1V4EXT2</accession>
<dbReference type="OrthoDB" id="2374547at2"/>
<evidence type="ECO:0008006" key="4">
    <source>
        <dbReference type="Google" id="ProtNLM"/>
    </source>
</evidence>
<evidence type="ECO:0000313" key="2">
    <source>
        <dbReference type="EMBL" id="OPG17554.1"/>
    </source>
</evidence>
<dbReference type="InterPro" id="IPR014852">
    <property type="entry name" value="YwhD"/>
</dbReference>
<dbReference type="AlphaFoldDB" id="A0A1V4EXT2"/>
<comment type="caution">
    <text evidence="2">The sequence shown here is derived from an EMBL/GenBank/DDBJ whole genome shotgun (WGS) entry which is preliminary data.</text>
</comment>
<reference evidence="2 3" key="1">
    <citation type="submission" date="2017-02" db="EMBL/GenBank/DDBJ databases">
        <title>Draft genome of Acidibacillus ferrooxidans Huett2.</title>
        <authorList>
            <person name="Schopf S."/>
        </authorList>
    </citation>
    <scope>NUCLEOTIDE SEQUENCE [LARGE SCALE GENOMIC DNA]</scope>
    <source>
        <strain evidence="2 3">Huett2</strain>
    </source>
</reference>
<proteinExistence type="predicted"/>
<organism evidence="2 3">
    <name type="scientific">Ferroacidibacillus organovorans</name>
    <dbReference type="NCBI Taxonomy" id="1765683"/>
    <lineage>
        <taxon>Bacteria</taxon>
        <taxon>Bacillati</taxon>
        <taxon>Bacillota</taxon>
        <taxon>Bacilli</taxon>
        <taxon>Bacillales</taxon>
        <taxon>Alicyclobacillaceae</taxon>
        <taxon>Ferroacidibacillus</taxon>
    </lineage>
</organism>
<dbReference type="EMBL" id="MWPS01000002">
    <property type="protein sequence ID" value="OPG17554.1"/>
    <property type="molecule type" value="Genomic_DNA"/>
</dbReference>
<gene>
    <name evidence="2" type="ORF">B2M26_00905</name>
</gene>
<evidence type="ECO:0000313" key="3">
    <source>
        <dbReference type="Proteomes" id="UP000190229"/>
    </source>
</evidence>